<organism evidence="7 8">
    <name type="scientific">Paucimonas lemoignei</name>
    <name type="common">Pseudomonas lemoignei</name>
    <dbReference type="NCBI Taxonomy" id="29443"/>
    <lineage>
        <taxon>Bacteria</taxon>
        <taxon>Pseudomonadati</taxon>
        <taxon>Pseudomonadota</taxon>
        <taxon>Betaproteobacteria</taxon>
        <taxon>Burkholderiales</taxon>
        <taxon>Burkholderiaceae</taxon>
        <taxon>Paucimonas</taxon>
    </lineage>
</organism>
<dbReference type="AlphaFoldDB" id="A0A4V2UIK8"/>
<dbReference type="Proteomes" id="UP000295382">
    <property type="component" value="Unassembled WGS sequence"/>
</dbReference>
<dbReference type="PANTHER" id="PTHR11496:SF102">
    <property type="entry name" value="ALCOHOL DEHYDROGENASE 4"/>
    <property type="match status" value="1"/>
</dbReference>
<evidence type="ECO:0000256" key="1">
    <source>
        <dbReference type="ARBA" id="ARBA00001962"/>
    </source>
</evidence>
<dbReference type="InterPro" id="IPR056798">
    <property type="entry name" value="ADH_Fe_C"/>
</dbReference>
<proteinExistence type="inferred from homology"/>
<keyword evidence="3" id="KW-0560">Oxidoreductase</keyword>
<keyword evidence="4" id="KW-0520">NAD</keyword>
<feature type="domain" description="Alcohol dehydrogenase iron-type/glycerol dehydrogenase GldA" evidence="5">
    <location>
        <begin position="14"/>
        <end position="190"/>
    </location>
</feature>
<dbReference type="RefSeq" id="WP_132258899.1">
    <property type="nucleotide sequence ID" value="NZ_SLZQ01000006.1"/>
</dbReference>
<accession>A0A4V2UIK8</accession>
<dbReference type="PANTHER" id="PTHR11496">
    <property type="entry name" value="ALCOHOL DEHYDROGENASE"/>
    <property type="match status" value="1"/>
</dbReference>
<dbReference type="GO" id="GO:0046872">
    <property type="term" value="F:metal ion binding"/>
    <property type="evidence" value="ECO:0007669"/>
    <property type="project" value="InterPro"/>
</dbReference>
<evidence type="ECO:0000256" key="2">
    <source>
        <dbReference type="ARBA" id="ARBA00007358"/>
    </source>
</evidence>
<protein>
    <submittedName>
        <fullName evidence="7">Alcohol dehydrogenase class IV</fullName>
    </submittedName>
</protein>
<dbReference type="InterPro" id="IPR001670">
    <property type="entry name" value="ADH_Fe/GldA"/>
</dbReference>
<evidence type="ECO:0000259" key="6">
    <source>
        <dbReference type="Pfam" id="PF25137"/>
    </source>
</evidence>
<dbReference type="OrthoDB" id="9815791at2"/>
<evidence type="ECO:0000259" key="5">
    <source>
        <dbReference type="Pfam" id="PF00465"/>
    </source>
</evidence>
<dbReference type="Pfam" id="PF00465">
    <property type="entry name" value="Fe-ADH"/>
    <property type="match status" value="1"/>
</dbReference>
<reference evidence="7 8" key="1">
    <citation type="submission" date="2019-03" db="EMBL/GenBank/DDBJ databases">
        <title>Genomic Encyclopedia of Type Strains, Phase IV (KMG-IV): sequencing the most valuable type-strain genomes for metagenomic binning, comparative biology and taxonomic classification.</title>
        <authorList>
            <person name="Goeker M."/>
        </authorList>
    </citation>
    <scope>NUCLEOTIDE SEQUENCE [LARGE SCALE GENOMIC DNA]</scope>
    <source>
        <strain evidence="7 8">DSM 7445</strain>
    </source>
</reference>
<dbReference type="PROSITE" id="PS00060">
    <property type="entry name" value="ADH_IRON_2"/>
    <property type="match status" value="1"/>
</dbReference>
<dbReference type="SUPFAM" id="SSF56796">
    <property type="entry name" value="Dehydroquinate synthase-like"/>
    <property type="match status" value="1"/>
</dbReference>
<evidence type="ECO:0000256" key="3">
    <source>
        <dbReference type="ARBA" id="ARBA00023002"/>
    </source>
</evidence>
<comment type="similarity">
    <text evidence="2">Belongs to the iron-containing alcohol dehydrogenase family.</text>
</comment>
<gene>
    <name evidence="7" type="ORF">EDC30_10690</name>
</gene>
<dbReference type="EMBL" id="SLZQ01000006">
    <property type="protein sequence ID" value="TCS36550.1"/>
    <property type="molecule type" value="Genomic_DNA"/>
</dbReference>
<feature type="domain" description="Fe-containing alcohol dehydrogenase-like C-terminal" evidence="6">
    <location>
        <begin position="204"/>
        <end position="388"/>
    </location>
</feature>
<evidence type="ECO:0000256" key="4">
    <source>
        <dbReference type="ARBA" id="ARBA00023027"/>
    </source>
</evidence>
<evidence type="ECO:0000313" key="7">
    <source>
        <dbReference type="EMBL" id="TCS36550.1"/>
    </source>
</evidence>
<evidence type="ECO:0000313" key="8">
    <source>
        <dbReference type="Proteomes" id="UP000295382"/>
    </source>
</evidence>
<comment type="caution">
    <text evidence="7">The sequence shown here is derived from an EMBL/GenBank/DDBJ whole genome shotgun (WGS) entry which is preliminary data.</text>
</comment>
<dbReference type="CDD" id="cd08192">
    <property type="entry name" value="MAR-like"/>
    <property type="match status" value="1"/>
</dbReference>
<dbReference type="Pfam" id="PF25137">
    <property type="entry name" value="ADH_Fe_C"/>
    <property type="match status" value="1"/>
</dbReference>
<dbReference type="InterPro" id="IPR039697">
    <property type="entry name" value="Alcohol_dehydrogenase_Fe"/>
</dbReference>
<keyword evidence="8" id="KW-1185">Reference proteome</keyword>
<dbReference type="GO" id="GO:0004022">
    <property type="term" value="F:alcohol dehydrogenase (NAD+) activity"/>
    <property type="evidence" value="ECO:0007669"/>
    <property type="project" value="TreeGrafter"/>
</dbReference>
<sequence>MTISGTYDFLAQDRVIFGRPAHEAVLETAGKLEKKRLMIVASKTLSRKTDVITRVRDALGERCVGLFDECVEHVPRESVLALAAEVRRLQPDLIVTIGGGTPIDTVKVMLLVLAEDIRSIEGFDRVRIRVGEDGKRIVPVVKDPPLRQIIVPTTLSGAEFSSLGGATDHTRQVKDLYHGRFIGAQVVILDAAVTVHTPADLWLSTGIRAVDHAVETICSRSPQPFTDGTCLHGLSMLSKSLQTNHVSPDNLDARLESQLGVWLASTGLGRVEWGASHGIGHQLGAVANVLHGHCSCVMLPSVLIWNRANNAQRQALVARAMGRDDGDAAQAVADLVAALGQPSRLRDVGVDRSHFDAIARGAMQNMMVRSNPRPITSEADIHEILELAW</sequence>
<name>A0A4V2UIK8_PAULE</name>
<comment type="cofactor">
    <cofactor evidence="1">
        <name>Fe cation</name>
        <dbReference type="ChEBI" id="CHEBI:24875"/>
    </cofactor>
</comment>
<dbReference type="InterPro" id="IPR018211">
    <property type="entry name" value="ADH_Fe_CS"/>
</dbReference>
<dbReference type="Gene3D" id="1.20.1090.10">
    <property type="entry name" value="Dehydroquinate synthase-like - alpha domain"/>
    <property type="match status" value="1"/>
</dbReference>
<dbReference type="Gene3D" id="3.40.50.1970">
    <property type="match status" value="1"/>
</dbReference>